<accession>A0A7C9NYE0</accession>
<dbReference type="EMBL" id="QWKH01000001">
    <property type="protein sequence ID" value="NBI33450.1"/>
    <property type="molecule type" value="Genomic_DNA"/>
</dbReference>
<dbReference type="InterPro" id="IPR035451">
    <property type="entry name" value="Ada-like_dom_sf"/>
</dbReference>
<dbReference type="Pfam" id="PF00753">
    <property type="entry name" value="Lactamase_B"/>
    <property type="match status" value="1"/>
</dbReference>
<dbReference type="SUPFAM" id="SSF57884">
    <property type="entry name" value="Ada DNA repair protein, N-terminal domain (N-Ada 10)"/>
    <property type="match status" value="1"/>
</dbReference>
<dbReference type="PANTHER" id="PTHR30619">
    <property type="entry name" value="DNA INTERNALIZATION/COMPETENCE PROTEIN COMEC/REC2"/>
    <property type="match status" value="1"/>
</dbReference>
<dbReference type="Gene3D" id="3.40.10.10">
    <property type="entry name" value="DNA Methylphosphotriester Repair Domain"/>
    <property type="match status" value="1"/>
</dbReference>
<evidence type="ECO:0000259" key="3">
    <source>
        <dbReference type="SMART" id="SM00849"/>
    </source>
</evidence>
<dbReference type="Pfam" id="PF02805">
    <property type="entry name" value="Ada_Zn_binding"/>
    <property type="match status" value="1"/>
</dbReference>
<evidence type="ECO:0000256" key="2">
    <source>
        <dbReference type="SAM" id="MobiDB-lite"/>
    </source>
</evidence>
<gene>
    <name evidence="4" type="ORF">D1639_00045</name>
</gene>
<dbReference type="GO" id="GO:0008270">
    <property type="term" value="F:zinc ion binding"/>
    <property type="evidence" value="ECO:0007669"/>
    <property type="project" value="InterPro"/>
</dbReference>
<keyword evidence="1" id="KW-0010">Activator</keyword>
<evidence type="ECO:0000256" key="1">
    <source>
        <dbReference type="ARBA" id="ARBA00023159"/>
    </source>
</evidence>
<evidence type="ECO:0000313" key="4">
    <source>
        <dbReference type="EMBL" id="NBI33450.1"/>
    </source>
</evidence>
<dbReference type="GO" id="GO:0006281">
    <property type="term" value="P:DNA repair"/>
    <property type="evidence" value="ECO:0007669"/>
    <property type="project" value="InterPro"/>
</dbReference>
<dbReference type="GO" id="GO:0006355">
    <property type="term" value="P:regulation of DNA-templated transcription"/>
    <property type="evidence" value="ECO:0007669"/>
    <property type="project" value="InterPro"/>
</dbReference>
<sequence>MLPSASQLRLLLFTPALRKVRVDFWLAGHCFCQGNRPVRVLSCCRAMGYYEPKRGKDHAFRRADSGCDMGWSRHCLVGLRRAGVSALTFMTLAVLAVTLCACSGSQAGEKADNGGPSTVAQAQGVADSAGEGAGKANSSASSPEGSLSIAEKNGVADTNGNVARPDDSASKAESFKGDADTSSAAGGSDQAAAAPEVPDGSTFSVTYFDVGQGDAALVQCDGAYLLIDGGPPSASSLLYSALSREGISYLDYVVATHPDTDHTGGIAGALEVATAGRAFCSATQAEQRSFNAMADRLSSQGVSLEVPEVGDSWELGSALVQVIGPVTRTDDGDANNDSIMLKITYGQTVFVFAGDADSNEEKGAATFLDGCDVLKVAHHGSAGSSCYAFLRAALPKNAVISCSNDNSYGHPTDDALSRLRDCGTAVYRTDMQGDIVAESDGTAVTMSVARNADVDTLVAGPGGGLGAAGGSSGGNGASAAVDEGSGDSNSAAGSYIGNKNSKKFHLPSCSSLPAEHNRVYFYSRDEAVSAGMVPCKRCNP</sequence>
<dbReference type="SUPFAM" id="SSF56281">
    <property type="entry name" value="Metallo-hydrolase/oxidoreductase"/>
    <property type="match status" value="1"/>
</dbReference>
<feature type="compositionally biased region" description="Basic and acidic residues" evidence="2">
    <location>
        <begin position="164"/>
        <end position="179"/>
    </location>
</feature>
<reference evidence="4" key="1">
    <citation type="submission" date="2018-08" db="EMBL/GenBank/DDBJ databases">
        <title>Murine metabolic-syndrome-specific gut microbial biobank.</title>
        <authorList>
            <person name="Liu C."/>
        </authorList>
    </citation>
    <scope>NUCLEOTIDE SEQUENCE [LARGE SCALE GENOMIC DNA]</scope>
    <source>
        <strain evidence="4">Z82</strain>
    </source>
</reference>
<feature type="domain" description="Metallo-beta-lactamase" evidence="3">
    <location>
        <begin position="212"/>
        <end position="404"/>
    </location>
</feature>
<feature type="compositionally biased region" description="Low complexity" evidence="2">
    <location>
        <begin position="180"/>
        <end position="194"/>
    </location>
</feature>
<dbReference type="Gene3D" id="3.60.15.10">
    <property type="entry name" value="Ribonuclease Z/Hydroxyacylglutathione hydrolase-like"/>
    <property type="match status" value="1"/>
</dbReference>
<dbReference type="SMART" id="SM00849">
    <property type="entry name" value="Lactamase_B"/>
    <property type="match status" value="1"/>
</dbReference>
<organism evidence="4">
    <name type="scientific">Muribaculaceae bacterium Z82</name>
    <dbReference type="NCBI Taxonomy" id="2304548"/>
    <lineage>
        <taxon>Bacteria</taxon>
        <taxon>Pseudomonadati</taxon>
        <taxon>Bacteroidota</taxon>
        <taxon>Bacteroidia</taxon>
        <taxon>Bacteroidales</taxon>
        <taxon>Muribaculaceae</taxon>
    </lineage>
</organism>
<dbReference type="CDD" id="cd07731">
    <property type="entry name" value="ComA-like_MBL-fold"/>
    <property type="match status" value="1"/>
</dbReference>
<keyword evidence="4" id="KW-0378">Hydrolase</keyword>
<name>A0A7C9NYE0_9BACT</name>
<dbReference type="InterPro" id="IPR036866">
    <property type="entry name" value="RibonucZ/Hydroxyglut_hydro"/>
</dbReference>
<dbReference type="InterPro" id="IPR052159">
    <property type="entry name" value="Competence_DNA_uptake"/>
</dbReference>
<feature type="region of interest" description="Disordered" evidence="2">
    <location>
        <begin position="468"/>
        <end position="493"/>
    </location>
</feature>
<dbReference type="GO" id="GO:0008168">
    <property type="term" value="F:methyltransferase activity"/>
    <property type="evidence" value="ECO:0007669"/>
    <property type="project" value="InterPro"/>
</dbReference>
<protein>
    <submittedName>
        <fullName evidence="4">MBL fold metallo-hydrolase</fullName>
    </submittedName>
</protein>
<dbReference type="InterPro" id="IPR035681">
    <property type="entry name" value="ComA-like_MBL"/>
</dbReference>
<feature type="region of interest" description="Disordered" evidence="2">
    <location>
        <begin position="109"/>
        <end position="198"/>
    </location>
</feature>
<dbReference type="InterPro" id="IPR001279">
    <property type="entry name" value="Metallo-B-lactamas"/>
</dbReference>
<dbReference type="InterPro" id="IPR004026">
    <property type="entry name" value="Ada_DNA_repair_Zn-bd"/>
</dbReference>
<dbReference type="PANTHER" id="PTHR30619:SF1">
    <property type="entry name" value="RECOMBINATION PROTEIN 2"/>
    <property type="match status" value="1"/>
</dbReference>
<dbReference type="AlphaFoldDB" id="A0A7C9NYE0"/>
<feature type="compositionally biased region" description="Polar residues" evidence="2">
    <location>
        <begin position="136"/>
        <end position="145"/>
    </location>
</feature>
<dbReference type="GO" id="GO:0016787">
    <property type="term" value="F:hydrolase activity"/>
    <property type="evidence" value="ECO:0007669"/>
    <property type="project" value="UniProtKB-KW"/>
</dbReference>
<proteinExistence type="predicted"/>
<dbReference type="GO" id="GO:0003677">
    <property type="term" value="F:DNA binding"/>
    <property type="evidence" value="ECO:0007669"/>
    <property type="project" value="InterPro"/>
</dbReference>
<comment type="caution">
    <text evidence="4">The sequence shown here is derived from an EMBL/GenBank/DDBJ whole genome shotgun (WGS) entry which is preliminary data.</text>
</comment>